<dbReference type="EC" id="1.1.1.100" evidence="2"/>
<dbReference type="Pfam" id="PF13561">
    <property type="entry name" value="adh_short_C2"/>
    <property type="match status" value="1"/>
</dbReference>
<dbReference type="SUPFAM" id="SSF51735">
    <property type="entry name" value="NAD(P)-binding Rossmann-fold domains"/>
    <property type="match status" value="1"/>
</dbReference>
<dbReference type="GO" id="GO:0004316">
    <property type="term" value="F:3-oxoacyl-[acyl-carrier-protein] reductase (NADPH) activity"/>
    <property type="evidence" value="ECO:0007669"/>
    <property type="project" value="UniProtKB-EC"/>
</dbReference>
<comment type="caution">
    <text evidence="2">The sequence shown here is derived from an EMBL/GenBank/DDBJ whole genome shotgun (WGS) entry which is preliminary data.</text>
</comment>
<proteinExistence type="inferred from homology"/>
<dbReference type="RefSeq" id="WP_205168390.1">
    <property type="nucleotide sequence ID" value="NZ_JAFBDZ010000001.1"/>
</dbReference>
<dbReference type="InterPro" id="IPR002347">
    <property type="entry name" value="SDR_fam"/>
</dbReference>
<sequence>MPSRTVLITGGAKGIGKKTAEMFARKGFNLVINYRNSQKEAEKFVKSLHSLYKIECVTVQGDISSPEDCENIVKESVKSFQSIDILIHNAGPYVKERKSFDQYSLEEWQYMVNGNLNSVFYLTKLIIPYMRSKKWGRIITVGYDRVDQAPGWVYRSAFAAAKTGVASLTRTISIEEAKNGITANMVCPGDIVGEWKEETIEKAHNHQDEQTPIGRPGTGEDVARTIGFLCSEDSDFITGSIIPVTGGKDVLGKVFHHMDEG</sequence>
<evidence type="ECO:0000256" key="1">
    <source>
        <dbReference type="ARBA" id="ARBA00006484"/>
    </source>
</evidence>
<dbReference type="InterPro" id="IPR036291">
    <property type="entry name" value="NAD(P)-bd_dom_sf"/>
</dbReference>
<reference evidence="2 3" key="1">
    <citation type="submission" date="2021-01" db="EMBL/GenBank/DDBJ databases">
        <title>Genomic Encyclopedia of Type Strains, Phase IV (KMG-IV): sequencing the most valuable type-strain genomes for metagenomic binning, comparative biology and taxonomic classification.</title>
        <authorList>
            <person name="Goeker M."/>
        </authorList>
    </citation>
    <scope>NUCLEOTIDE SEQUENCE [LARGE SCALE GENOMIC DNA]</scope>
    <source>
        <strain evidence="2 3">DSM 24834</strain>
    </source>
</reference>
<keyword evidence="3" id="KW-1185">Reference proteome</keyword>
<accession>A0ABS2N8M5</accession>
<protein>
    <submittedName>
        <fullName evidence="2">3-oxoacyl-[acyl-carrier protein] reductase</fullName>
        <ecNumber evidence="2">1.1.1.100</ecNumber>
    </submittedName>
</protein>
<dbReference type="EMBL" id="JAFBDZ010000001">
    <property type="protein sequence ID" value="MBM7584208.1"/>
    <property type="molecule type" value="Genomic_DNA"/>
</dbReference>
<organism evidence="2 3">
    <name type="scientific">Rossellomorea pakistanensis</name>
    <dbReference type="NCBI Taxonomy" id="992288"/>
    <lineage>
        <taxon>Bacteria</taxon>
        <taxon>Bacillati</taxon>
        <taxon>Bacillota</taxon>
        <taxon>Bacilli</taxon>
        <taxon>Bacillales</taxon>
        <taxon>Bacillaceae</taxon>
        <taxon>Rossellomorea</taxon>
    </lineage>
</organism>
<dbReference type="InterPro" id="IPR050259">
    <property type="entry name" value="SDR"/>
</dbReference>
<gene>
    <name evidence="2" type="ORF">JOC86_000745</name>
</gene>
<comment type="similarity">
    <text evidence="1">Belongs to the short-chain dehydrogenases/reductases (SDR) family.</text>
</comment>
<evidence type="ECO:0000313" key="3">
    <source>
        <dbReference type="Proteomes" id="UP001646157"/>
    </source>
</evidence>
<dbReference type="PANTHER" id="PTHR42879">
    <property type="entry name" value="3-OXOACYL-(ACYL-CARRIER-PROTEIN) REDUCTASE"/>
    <property type="match status" value="1"/>
</dbReference>
<dbReference type="PRINTS" id="PR00081">
    <property type="entry name" value="GDHRDH"/>
</dbReference>
<dbReference type="Gene3D" id="3.40.50.720">
    <property type="entry name" value="NAD(P)-binding Rossmann-like Domain"/>
    <property type="match status" value="1"/>
</dbReference>
<evidence type="ECO:0000313" key="2">
    <source>
        <dbReference type="EMBL" id="MBM7584208.1"/>
    </source>
</evidence>
<dbReference type="Proteomes" id="UP001646157">
    <property type="component" value="Unassembled WGS sequence"/>
</dbReference>
<name>A0ABS2N8M5_9BACI</name>
<dbReference type="PANTHER" id="PTHR42879:SF2">
    <property type="entry name" value="3-OXOACYL-[ACYL-CARRIER-PROTEIN] REDUCTASE FABG"/>
    <property type="match status" value="1"/>
</dbReference>
<dbReference type="CDD" id="cd05233">
    <property type="entry name" value="SDR_c"/>
    <property type="match status" value="1"/>
</dbReference>
<keyword evidence="2" id="KW-0560">Oxidoreductase</keyword>